<evidence type="ECO:0000256" key="8">
    <source>
        <dbReference type="ARBA" id="ARBA00023157"/>
    </source>
</evidence>
<dbReference type="SUPFAM" id="SSF48239">
    <property type="entry name" value="Terpenoid cyclases/Protein prenyltransferases"/>
    <property type="match status" value="1"/>
</dbReference>
<dbReference type="GO" id="GO:0005102">
    <property type="term" value="F:signaling receptor binding"/>
    <property type="evidence" value="ECO:0007669"/>
    <property type="project" value="Ensembl"/>
</dbReference>
<evidence type="ECO:0000259" key="12">
    <source>
        <dbReference type="SMART" id="SM01359"/>
    </source>
</evidence>
<keyword evidence="9" id="KW-0325">Glycoprotein</keyword>
<dbReference type="SMART" id="SM01360">
    <property type="entry name" value="A2M"/>
    <property type="match status" value="1"/>
</dbReference>
<dbReference type="Gene3D" id="1.50.10.20">
    <property type="match status" value="1"/>
</dbReference>
<dbReference type="SMART" id="SM01359">
    <property type="entry name" value="A2M_N_2"/>
    <property type="match status" value="1"/>
</dbReference>
<dbReference type="PANTHER" id="PTHR11412">
    <property type="entry name" value="MACROGLOBULIN / COMPLEMENT"/>
    <property type="match status" value="1"/>
</dbReference>
<dbReference type="FunCoup" id="A0A6P5KVS0">
    <property type="interactions" value="603"/>
</dbReference>
<dbReference type="InterPro" id="IPR011625">
    <property type="entry name" value="A2M_N_BRD"/>
</dbReference>
<evidence type="ECO:0000256" key="5">
    <source>
        <dbReference type="ARBA" id="ARBA00022729"/>
    </source>
</evidence>
<keyword evidence="4" id="KW-0646">Protease inhibitor</keyword>
<protein>
    <submittedName>
        <fullName evidence="16">Alpha-2-macroglobulin</fullName>
    </submittedName>
</protein>
<keyword evidence="5 11" id="KW-0732">Signal</keyword>
<keyword evidence="15" id="KW-1185">Reference proteome</keyword>
<proteinExistence type="inferred from homology"/>
<dbReference type="CTD" id="2"/>
<dbReference type="Gene3D" id="2.60.120.1540">
    <property type="match status" value="1"/>
</dbReference>
<dbReference type="InterPro" id="IPR013783">
    <property type="entry name" value="Ig-like_fold"/>
</dbReference>
<dbReference type="InterPro" id="IPR014756">
    <property type="entry name" value="Ig_E-set"/>
</dbReference>
<evidence type="ECO:0000256" key="1">
    <source>
        <dbReference type="ARBA" id="ARBA00004613"/>
    </source>
</evidence>
<dbReference type="InterPro" id="IPR001599">
    <property type="entry name" value="Macroglobln_a2"/>
</dbReference>
<dbReference type="InParanoid" id="A0A6P5KVS0"/>
<dbReference type="GO" id="GO:0019959">
    <property type="term" value="F:interleukin-8 binding"/>
    <property type="evidence" value="ECO:0007669"/>
    <property type="project" value="Ensembl"/>
</dbReference>
<evidence type="ECO:0000256" key="4">
    <source>
        <dbReference type="ARBA" id="ARBA00022690"/>
    </source>
</evidence>
<feature type="domain" description="Alpha-macroglobulin receptor-binding" evidence="14">
    <location>
        <begin position="1379"/>
        <end position="1466"/>
    </location>
</feature>
<dbReference type="Gene3D" id="2.20.130.20">
    <property type="match status" value="1"/>
</dbReference>
<keyword evidence="3" id="KW-0964">Secreted</keyword>
<evidence type="ECO:0000256" key="6">
    <source>
        <dbReference type="ARBA" id="ARBA00022900"/>
    </source>
</evidence>
<feature type="chain" id="PRO_5028110099" evidence="11">
    <location>
        <begin position="22"/>
        <end position="1479"/>
    </location>
</feature>
<gene>
    <name evidence="16" type="primary">A2M</name>
</gene>
<dbReference type="GO" id="GO:0019966">
    <property type="term" value="F:interleukin-1 binding"/>
    <property type="evidence" value="ECO:0007669"/>
    <property type="project" value="Ensembl"/>
</dbReference>
<comment type="subunit">
    <text evidence="10">Homotetramer; disulfide-linked.</text>
</comment>
<evidence type="ECO:0000313" key="16">
    <source>
        <dbReference type="RefSeq" id="XP_020849903.1"/>
    </source>
</evidence>
<evidence type="ECO:0000256" key="10">
    <source>
        <dbReference type="ARBA" id="ARBA00038769"/>
    </source>
</evidence>
<dbReference type="InterPro" id="IPR040839">
    <property type="entry name" value="MG4"/>
</dbReference>
<dbReference type="InterPro" id="IPR009048">
    <property type="entry name" value="A-macroglobulin_rcpt-bd"/>
</dbReference>
<dbReference type="Pfam" id="PF17791">
    <property type="entry name" value="MG3"/>
    <property type="match status" value="1"/>
</dbReference>
<dbReference type="Pfam" id="PF01835">
    <property type="entry name" value="MG2"/>
    <property type="match status" value="1"/>
</dbReference>
<dbReference type="FunFam" id="2.60.40.10:FF:000312">
    <property type="entry name" value="Alpha-2-macroglobulin like 1"/>
    <property type="match status" value="1"/>
</dbReference>
<evidence type="ECO:0000313" key="15">
    <source>
        <dbReference type="Proteomes" id="UP000515140"/>
    </source>
</evidence>
<dbReference type="RefSeq" id="XP_020849903.1">
    <property type="nucleotide sequence ID" value="XM_020994244.1"/>
</dbReference>
<dbReference type="Gene3D" id="2.60.40.1930">
    <property type="match status" value="2"/>
</dbReference>
<dbReference type="InterPro" id="IPR041555">
    <property type="entry name" value="MG3"/>
</dbReference>
<dbReference type="Pfam" id="PF17789">
    <property type="entry name" value="MG4"/>
    <property type="match status" value="1"/>
</dbReference>
<feature type="signal peptide" evidence="11">
    <location>
        <begin position="1"/>
        <end position="21"/>
    </location>
</feature>
<dbReference type="PROSITE" id="PS00477">
    <property type="entry name" value="ALPHA_2_MACROGLOBULIN"/>
    <property type="match status" value="1"/>
</dbReference>
<dbReference type="GO" id="GO:0043120">
    <property type="term" value="F:tumor necrosis factor binding"/>
    <property type="evidence" value="ECO:0007669"/>
    <property type="project" value="Ensembl"/>
</dbReference>
<evidence type="ECO:0000256" key="7">
    <source>
        <dbReference type="ARBA" id="ARBA00022966"/>
    </source>
</evidence>
<dbReference type="InterPro" id="IPR036595">
    <property type="entry name" value="A-macroglobulin_rcpt-bd_sf"/>
</dbReference>
<dbReference type="FunFam" id="2.60.40.1930:FF:000002">
    <property type="entry name" value="PZP, alpha-2-macroglobulin like"/>
    <property type="match status" value="1"/>
</dbReference>
<organism evidence="15 16">
    <name type="scientific">Phascolarctos cinereus</name>
    <name type="common">Koala</name>
    <dbReference type="NCBI Taxonomy" id="38626"/>
    <lineage>
        <taxon>Eukaryota</taxon>
        <taxon>Metazoa</taxon>
        <taxon>Chordata</taxon>
        <taxon>Craniata</taxon>
        <taxon>Vertebrata</taxon>
        <taxon>Euteleostomi</taxon>
        <taxon>Mammalia</taxon>
        <taxon>Metatheria</taxon>
        <taxon>Diprotodontia</taxon>
        <taxon>Phascolarctidae</taxon>
        <taxon>Phascolarctos</taxon>
    </lineage>
</organism>
<dbReference type="FunFam" id="1.50.10.20:FF:000001">
    <property type="entry name" value="CD109 isoform 1"/>
    <property type="match status" value="1"/>
</dbReference>
<dbReference type="InterPro" id="IPR019742">
    <property type="entry name" value="MacrogloblnA2_CS"/>
</dbReference>
<evidence type="ECO:0000256" key="11">
    <source>
        <dbReference type="SAM" id="SignalP"/>
    </source>
</evidence>
<dbReference type="Pfam" id="PF00207">
    <property type="entry name" value="A2M"/>
    <property type="match status" value="1"/>
</dbReference>
<dbReference type="InterPro" id="IPR011626">
    <property type="entry name" value="Alpha-macroglobulin_TED"/>
</dbReference>
<dbReference type="InterPro" id="IPR002890">
    <property type="entry name" value="MG2"/>
</dbReference>
<dbReference type="GO" id="GO:0002020">
    <property type="term" value="F:protease binding"/>
    <property type="evidence" value="ECO:0007669"/>
    <property type="project" value="Ensembl"/>
</dbReference>
<feature type="domain" description="Alpha-2-macroglobulin" evidence="13">
    <location>
        <begin position="744"/>
        <end position="834"/>
    </location>
</feature>
<dbReference type="SUPFAM" id="SSF49410">
    <property type="entry name" value="Alpha-macroglobulin receptor domain"/>
    <property type="match status" value="1"/>
</dbReference>
<dbReference type="CDD" id="cd02897">
    <property type="entry name" value="A2M_2"/>
    <property type="match status" value="1"/>
</dbReference>
<dbReference type="InterPro" id="IPR008930">
    <property type="entry name" value="Terpenoid_cyclase/PrenylTrfase"/>
</dbReference>
<accession>A0A6P5KVS0</accession>
<keyword evidence="6" id="KW-0722">Serine protease inhibitor</keyword>
<dbReference type="Gene3D" id="2.60.40.690">
    <property type="entry name" value="Alpha-macroglobulin, receptor-binding domain"/>
    <property type="match status" value="1"/>
</dbReference>
<dbReference type="SMART" id="SM01361">
    <property type="entry name" value="A2M_recep"/>
    <property type="match status" value="1"/>
</dbReference>
<name>A0A6P5KVS0_PHACI</name>
<reference evidence="16" key="1">
    <citation type="submission" date="2025-08" db="UniProtKB">
        <authorList>
            <consortium name="RefSeq"/>
        </authorList>
    </citation>
    <scope>IDENTIFICATION</scope>
    <source>
        <tissue evidence="16">Spleen</tissue>
    </source>
</reference>
<comment type="subcellular location">
    <subcellularLocation>
        <location evidence="1">Secreted</location>
    </subcellularLocation>
</comment>
<evidence type="ECO:0000256" key="3">
    <source>
        <dbReference type="ARBA" id="ARBA00022525"/>
    </source>
</evidence>
<dbReference type="KEGG" id="pcw:110213784"/>
<dbReference type="GO" id="GO:0005615">
    <property type="term" value="C:extracellular space"/>
    <property type="evidence" value="ECO:0007669"/>
    <property type="project" value="InterPro"/>
</dbReference>
<dbReference type="Gene3D" id="2.60.40.10">
    <property type="entry name" value="Immunoglobulins"/>
    <property type="match status" value="2"/>
</dbReference>
<dbReference type="Pfam" id="PF07677">
    <property type="entry name" value="A2M_recep"/>
    <property type="match status" value="1"/>
</dbReference>
<comment type="similarity">
    <text evidence="2">Belongs to the protease inhibitor I39 (alpha-2-macroglobulin) family.</text>
</comment>
<dbReference type="InterPro" id="IPR050473">
    <property type="entry name" value="A2M/Complement_sys"/>
</dbReference>
<dbReference type="SUPFAM" id="SSF81296">
    <property type="entry name" value="E set domains"/>
    <property type="match status" value="1"/>
</dbReference>
<dbReference type="GeneID" id="110213784"/>
<dbReference type="Pfam" id="PF07703">
    <property type="entry name" value="A2M_BRD"/>
    <property type="match status" value="1"/>
</dbReference>
<dbReference type="PANTHER" id="PTHR11412:SF165">
    <property type="entry name" value="ALPHA-2-MACROGLOBULIN"/>
    <property type="match status" value="1"/>
</dbReference>
<dbReference type="Gene3D" id="2.60.40.1940">
    <property type="match status" value="1"/>
</dbReference>
<dbReference type="InterPro" id="IPR041813">
    <property type="entry name" value="A2M_TED"/>
</dbReference>
<feature type="domain" description="Alpha-2-macroglobulin bait region" evidence="12">
    <location>
        <begin position="459"/>
        <end position="607"/>
    </location>
</feature>
<evidence type="ECO:0000259" key="13">
    <source>
        <dbReference type="SMART" id="SM01360"/>
    </source>
</evidence>
<sequence length="1479" mass="164257">MGKDRLPHLGLVLLLLTLVTGINREPQYMVLVPSLLHTEITEKVCLFLSHLNETVTASATLEFNRLNGSTVLNHHVNEKEAFLCLPFTIPRLATLSEVAFFTVQVKGPTHTFSKRKTVLVKNSESLVFVQTDKPIYKPEQKVQFRIVSLDGNFHPLNEMFPLVYVEDTQRNRIMQWQNLQLERGLKQLSFTLSSEPLHGSYRVVVQKELGGRKEHSFQVDEFVLPKFEVQVKVPNKITILDEEFTVLVCGRYTYGEPVSGLASVSVCRKYSQYSACYGQESESICEEFSKPLDGLGCTSQKVKTKIFQLKRNEFMMNLNVIAKITEEGTEIELTGTGSCEITEVISRVIFVNMDSHYRRGIPFFGQVLLMNGKDEPIPNESIHITVMEPNQDFSRNYTTNAQGLVQFSLDTTNFTSPSISLAARYKDGTQCYGYMWRTAHHQSAHHTARHVYSSTKSYVYIEPIFDILTCGQSRVIQVHYILNGQAVKELKDLTFYYLIMAKGLIVETGTHGLPVKAGDMKGIFSINISVDSDIAPIARVLIYTILQNGEVIADSKKFNIESCFANKVNLSFSSAKSLPSLETLLTVKASPQSLCALRAVDESVLLLHPEEELTPASLYKQLPVKDLTGFPDDQNVKDEDTGECIPFNNIFVNGIMYAPALNTEEDDAYNFLKDMGLKVFTNTQVQKPHLCTFHRPPIMGYSSYPVPAAGIARLGSTPRFHAESLIIEEQAAPAETVRMYFPETWIWDLVPADSSGEAKMVVKVPDTITKWKAGAFCLSENTGLGLSRPVSLTSFKPFFVSLTLPYSVVRGEAFTLKATVFNYLAHCIRVKVQLVVSSTFSAVPKENGDVSPCVCGNQHQTFSWAVTPKSLGNITFVTSAEAVESQELCHNELVTVPEGGRKDTVIKELLVEPEGIEKEEAFNSMLCPTDAELSEQVSLKLPPNVVEGSARAYFSVLGDILGSAVRDTQNLLKMPYGCGEQNMALFAPNIYVLNYLKETNQLTPEIKSKAIGFLQSGYQRQLNYKHSDGSYSTFHHSESNTWLTAFVLKSFAQSQPYIFIDETHINQALIWLSRKQKDNGCFQSSGSLLNNALKGGVEDELTLSAYITISLLEIPLAITHPVVRNALFCLESAWIMQQTGVSESNVYTKALLAYAFALAGNHAKRGEVLAALDKEAVKKDNSVYWQRPERPQAPAGPYSYHSQAPSAEVEMTSYVLLAHLTGFPVPSPEDLSMASRIVKWITKQQNPHGGFSSTQDTVVALQALSRYGAATYSTSETPVEVTIQSSGGFSEKFQVDSANRLLLQQVSLPGVPGEYNAGAKGKGCVYLKTSLKYNVHVEKALSPFHLLVQTIPPTCDSAKAHKTFRISFNASYIGSRPASNMVIIDVKMVSGFIPVKPSVKTLVTSGHLNKVEMSTNHVLLYVEKMTNQPLSFSFTVTQDIPVRDLKPAVVKIYDYYETDELGVAEYRAPCSTDEDQGNA</sequence>
<evidence type="ECO:0000259" key="14">
    <source>
        <dbReference type="SMART" id="SM01361"/>
    </source>
</evidence>
<evidence type="ECO:0000256" key="2">
    <source>
        <dbReference type="ARBA" id="ARBA00010952"/>
    </source>
</evidence>
<dbReference type="Proteomes" id="UP000515140">
    <property type="component" value="Unplaced"/>
</dbReference>
<dbReference type="FunFam" id="2.60.40.1930:FF:000001">
    <property type="entry name" value="CD109 isoform 3"/>
    <property type="match status" value="1"/>
</dbReference>
<dbReference type="Pfam" id="PF07678">
    <property type="entry name" value="TED_complement"/>
    <property type="match status" value="1"/>
</dbReference>
<keyword evidence="8" id="KW-1015">Disulfide bond</keyword>
<dbReference type="GO" id="GO:0001869">
    <property type="term" value="P:negative regulation of complement activation, lectin pathway"/>
    <property type="evidence" value="ECO:0007669"/>
    <property type="project" value="Ensembl"/>
</dbReference>
<dbReference type="SMART" id="SM01419">
    <property type="entry name" value="Thiol-ester_cl"/>
    <property type="match status" value="1"/>
</dbReference>
<evidence type="ECO:0000256" key="9">
    <source>
        <dbReference type="ARBA" id="ARBA00023180"/>
    </source>
</evidence>
<dbReference type="GO" id="GO:0004867">
    <property type="term" value="F:serine-type endopeptidase inhibitor activity"/>
    <property type="evidence" value="ECO:0007669"/>
    <property type="project" value="UniProtKB-KW"/>
</dbReference>
<dbReference type="GO" id="GO:0048306">
    <property type="term" value="F:calcium-dependent protein binding"/>
    <property type="evidence" value="ECO:0007669"/>
    <property type="project" value="Ensembl"/>
</dbReference>
<dbReference type="InterPro" id="IPR047565">
    <property type="entry name" value="Alpha-macroglob_thiol-ester_cl"/>
</dbReference>
<keyword evidence="7" id="KW-0882">Thioester bond</keyword>